<gene>
    <name evidence="1" type="ORF">SBF1_450016</name>
</gene>
<evidence type="ECO:0000313" key="1">
    <source>
        <dbReference type="EMBL" id="SPF49351.1"/>
    </source>
</evidence>
<dbReference type="Proteomes" id="UP000238916">
    <property type="component" value="Unassembled WGS sequence"/>
</dbReference>
<reference evidence="2" key="1">
    <citation type="submission" date="2018-02" db="EMBL/GenBank/DDBJ databases">
        <authorList>
            <person name="Hausmann B."/>
        </authorList>
    </citation>
    <scope>NUCLEOTIDE SEQUENCE [LARGE SCALE GENOMIC DNA]</scope>
    <source>
        <strain evidence="2">Peat soil MAG SbF1</strain>
    </source>
</reference>
<proteinExistence type="predicted"/>
<dbReference type="EMBL" id="OMOF01000390">
    <property type="protein sequence ID" value="SPF49351.1"/>
    <property type="molecule type" value="Genomic_DNA"/>
</dbReference>
<sequence>MRKNYFEKLVRYMKNVYHFERGLNKLSDGRTNPTYTTGQVILPVPFGFLIRIKSFNELNFMIKNNEFSKLFPRGMKLPQVDTIRDTLKVVDIEGLKQINLYIIKKAVENKVF</sequence>
<name>A0A2U3LBR6_9FIRM</name>
<evidence type="ECO:0000313" key="2">
    <source>
        <dbReference type="Proteomes" id="UP000238916"/>
    </source>
</evidence>
<protein>
    <submittedName>
        <fullName evidence="1">Uncharacterized protein</fullName>
    </submittedName>
</protein>
<accession>A0A2U3LBR6</accession>
<dbReference type="AlphaFoldDB" id="A0A2U3LBR6"/>
<organism evidence="1 2">
    <name type="scientific">Candidatus Desulfosporosinus infrequens</name>
    <dbReference type="NCBI Taxonomy" id="2043169"/>
    <lineage>
        <taxon>Bacteria</taxon>
        <taxon>Bacillati</taxon>
        <taxon>Bacillota</taxon>
        <taxon>Clostridia</taxon>
        <taxon>Eubacteriales</taxon>
        <taxon>Desulfitobacteriaceae</taxon>
        <taxon>Desulfosporosinus</taxon>
    </lineage>
</organism>